<dbReference type="Pfam" id="PF08447">
    <property type="entry name" value="PAS_3"/>
    <property type="match status" value="1"/>
</dbReference>
<proteinExistence type="predicted"/>
<dbReference type="GO" id="GO:0003677">
    <property type="term" value="F:DNA binding"/>
    <property type="evidence" value="ECO:0007669"/>
    <property type="project" value="InterPro"/>
</dbReference>
<dbReference type="InterPro" id="IPR000014">
    <property type="entry name" value="PAS"/>
</dbReference>
<dbReference type="Gene3D" id="3.30.450.20">
    <property type="entry name" value="PAS domain"/>
    <property type="match status" value="1"/>
</dbReference>
<dbReference type="Gene3D" id="1.10.10.10">
    <property type="entry name" value="Winged helix-like DNA-binding domain superfamily/Winged helix DNA-binding domain"/>
    <property type="match status" value="1"/>
</dbReference>
<accession>A0A1H4FN66</accession>
<reference evidence="4" key="1">
    <citation type="submission" date="2016-10" db="EMBL/GenBank/DDBJ databases">
        <authorList>
            <person name="Varghese N."/>
            <person name="Submissions S."/>
        </authorList>
    </citation>
    <scope>NUCLEOTIDE SEQUENCE [LARGE SCALE GENOMIC DNA]</scope>
    <source>
        <strain evidence="4">DSM 23920</strain>
    </source>
</reference>
<sequence>MNVQLYEDAKKIWRIMSETGEPPELTLGMEVHKKVLKFFQVGDFYYFIFNVAQGSLDYMHESVTRIMGYRPEEMSVARLIDMIHPDDRPWFFDFENSVVDFFYSLPLEERFSYKVRYDIRFRKANGDYIRLLQQSIPLQYDEKGTLLRSLVVHTDISFLKTTGTPVLTLVDLDNDQQEFQIPIKKVLTGGPSFTRREVEVLRLLLEGLNRYQVAEQLSISKQTVDQHCKNMLKKSGQPTIAAILVKAVQEGWC</sequence>
<evidence type="ECO:0000259" key="1">
    <source>
        <dbReference type="PROSITE" id="PS50043"/>
    </source>
</evidence>
<dbReference type="AlphaFoldDB" id="A0A1H4FN66"/>
<dbReference type="InterPro" id="IPR036388">
    <property type="entry name" value="WH-like_DNA-bd_sf"/>
</dbReference>
<name>A0A1H4FN66_9BACT</name>
<feature type="domain" description="HTH luxR-type" evidence="1">
    <location>
        <begin position="186"/>
        <end position="251"/>
    </location>
</feature>
<dbReference type="STRING" id="408074.SAMN05660909_04524"/>
<protein>
    <submittedName>
        <fullName evidence="3">PAS fold-containing protein</fullName>
    </submittedName>
</protein>
<dbReference type="InterPro" id="IPR035965">
    <property type="entry name" value="PAS-like_dom_sf"/>
</dbReference>
<dbReference type="PROSITE" id="PS50112">
    <property type="entry name" value="PAS"/>
    <property type="match status" value="1"/>
</dbReference>
<keyword evidence="4" id="KW-1185">Reference proteome</keyword>
<dbReference type="CDD" id="cd06170">
    <property type="entry name" value="LuxR_C_like"/>
    <property type="match status" value="1"/>
</dbReference>
<dbReference type="SUPFAM" id="SSF46894">
    <property type="entry name" value="C-terminal effector domain of the bipartite response regulators"/>
    <property type="match status" value="1"/>
</dbReference>
<feature type="domain" description="PAS" evidence="2">
    <location>
        <begin position="52"/>
        <end position="88"/>
    </location>
</feature>
<dbReference type="Pfam" id="PF00196">
    <property type="entry name" value="GerE"/>
    <property type="match status" value="1"/>
</dbReference>
<dbReference type="GO" id="GO:0006355">
    <property type="term" value="P:regulation of DNA-templated transcription"/>
    <property type="evidence" value="ECO:0007669"/>
    <property type="project" value="InterPro"/>
</dbReference>
<evidence type="ECO:0000259" key="2">
    <source>
        <dbReference type="PROSITE" id="PS50112"/>
    </source>
</evidence>
<gene>
    <name evidence="3" type="ORF">SAMN05660909_04524</name>
</gene>
<dbReference type="RefSeq" id="WP_089764456.1">
    <property type="nucleotide sequence ID" value="NZ_BKAT01000007.1"/>
</dbReference>
<organism evidence="3 4">
    <name type="scientific">Chitinophaga terrae</name>
    <name type="common">ex Kim and Jung 2007</name>
    <dbReference type="NCBI Taxonomy" id="408074"/>
    <lineage>
        <taxon>Bacteria</taxon>
        <taxon>Pseudomonadati</taxon>
        <taxon>Bacteroidota</taxon>
        <taxon>Chitinophagia</taxon>
        <taxon>Chitinophagales</taxon>
        <taxon>Chitinophagaceae</taxon>
        <taxon>Chitinophaga</taxon>
    </lineage>
</organism>
<dbReference type="SMART" id="SM00421">
    <property type="entry name" value="HTH_LUXR"/>
    <property type="match status" value="1"/>
</dbReference>
<dbReference type="PROSITE" id="PS50043">
    <property type="entry name" value="HTH_LUXR_2"/>
    <property type="match status" value="1"/>
</dbReference>
<dbReference type="OrthoDB" id="965844at2"/>
<dbReference type="InterPro" id="IPR013655">
    <property type="entry name" value="PAS_fold_3"/>
</dbReference>
<dbReference type="SUPFAM" id="SSF55785">
    <property type="entry name" value="PYP-like sensor domain (PAS domain)"/>
    <property type="match status" value="1"/>
</dbReference>
<dbReference type="Proteomes" id="UP000199656">
    <property type="component" value="Unassembled WGS sequence"/>
</dbReference>
<evidence type="ECO:0000313" key="4">
    <source>
        <dbReference type="Proteomes" id="UP000199656"/>
    </source>
</evidence>
<evidence type="ECO:0000313" key="3">
    <source>
        <dbReference type="EMBL" id="SEA98250.1"/>
    </source>
</evidence>
<dbReference type="InterPro" id="IPR016032">
    <property type="entry name" value="Sig_transdc_resp-reg_C-effctor"/>
</dbReference>
<dbReference type="EMBL" id="FNRL01000026">
    <property type="protein sequence ID" value="SEA98250.1"/>
    <property type="molecule type" value="Genomic_DNA"/>
</dbReference>
<dbReference type="PRINTS" id="PR00038">
    <property type="entry name" value="HTHLUXR"/>
</dbReference>
<dbReference type="InterPro" id="IPR000792">
    <property type="entry name" value="Tscrpt_reg_LuxR_C"/>
</dbReference>
<dbReference type="CDD" id="cd00130">
    <property type="entry name" value="PAS"/>
    <property type="match status" value="1"/>
</dbReference>